<proteinExistence type="predicted"/>
<comment type="caution">
    <text evidence="1">The sequence shown here is derived from an EMBL/GenBank/DDBJ whole genome shotgun (WGS) entry which is preliminary data.</text>
</comment>
<evidence type="ECO:0000313" key="2">
    <source>
        <dbReference type="Proteomes" id="UP000696280"/>
    </source>
</evidence>
<reference evidence="1" key="1">
    <citation type="submission" date="2021-07" db="EMBL/GenBank/DDBJ databases">
        <authorList>
            <person name="Durling M."/>
        </authorList>
    </citation>
    <scope>NUCLEOTIDE SEQUENCE</scope>
</reference>
<sequence>MGSSDDSTGPASHEKEEGEATYSMLGHFFWSGNPLADGEPFGVFFVSRESSASDTNEEEMAAVATAVATAVVTAEAEAEAAQQRTNREIGHRFDRVFDSIDERLDSNDDSTDKRRDSIDERLDSLEKATRNTQEELLYLAERVRDAEDRLDAMDEPQVAADSGLSGWFKSMMWNSPTE</sequence>
<organism evidence="1 2">
    <name type="scientific">Hymenoscyphus fraxineus</name>
    <dbReference type="NCBI Taxonomy" id="746836"/>
    <lineage>
        <taxon>Eukaryota</taxon>
        <taxon>Fungi</taxon>
        <taxon>Dikarya</taxon>
        <taxon>Ascomycota</taxon>
        <taxon>Pezizomycotina</taxon>
        <taxon>Leotiomycetes</taxon>
        <taxon>Helotiales</taxon>
        <taxon>Helotiaceae</taxon>
        <taxon>Hymenoscyphus</taxon>
    </lineage>
</organism>
<accession>A0A9N9L887</accession>
<dbReference type="AlphaFoldDB" id="A0A9N9L887"/>
<protein>
    <submittedName>
        <fullName evidence="1">Uncharacterized protein</fullName>
    </submittedName>
</protein>
<dbReference type="EMBL" id="CAJVRL010000092">
    <property type="protein sequence ID" value="CAG8959520.1"/>
    <property type="molecule type" value="Genomic_DNA"/>
</dbReference>
<dbReference type="Proteomes" id="UP000696280">
    <property type="component" value="Unassembled WGS sequence"/>
</dbReference>
<evidence type="ECO:0000313" key="1">
    <source>
        <dbReference type="EMBL" id="CAG8959520.1"/>
    </source>
</evidence>
<keyword evidence="2" id="KW-1185">Reference proteome</keyword>
<gene>
    <name evidence="1" type="ORF">HYFRA_00001420</name>
</gene>
<dbReference type="OrthoDB" id="10380582at2759"/>
<name>A0A9N9L887_9HELO</name>